<dbReference type="FunCoup" id="A0A1D2VE81">
    <property type="interactions" value="354"/>
</dbReference>
<dbReference type="InParanoid" id="A0A1D2VE81"/>
<feature type="region of interest" description="Disordered" evidence="1">
    <location>
        <begin position="122"/>
        <end position="160"/>
    </location>
</feature>
<reference evidence="4" key="1">
    <citation type="submission" date="2016-05" db="EMBL/GenBank/DDBJ databases">
        <title>Comparative genomics of biotechnologically important yeasts.</title>
        <authorList>
            <consortium name="DOE Joint Genome Institute"/>
            <person name="Riley R."/>
            <person name="Haridas S."/>
            <person name="Wolfe K.H."/>
            <person name="Lopes M.R."/>
            <person name="Hittinger C.T."/>
            <person name="Goker M."/>
            <person name="Salamov A."/>
            <person name="Wisecaver J."/>
            <person name="Long T.M."/>
            <person name="Aerts A.L."/>
            <person name="Barry K."/>
            <person name="Choi C."/>
            <person name="Clum A."/>
            <person name="Coughlan A.Y."/>
            <person name="Deshpande S."/>
            <person name="Douglass A.P."/>
            <person name="Hanson S.J."/>
            <person name="Klenk H.-P."/>
            <person name="Labutti K."/>
            <person name="Lapidus A."/>
            <person name="Lindquist E."/>
            <person name="Lipzen A."/>
            <person name="Meier-Kolthoff J.P."/>
            <person name="Ohm R.A."/>
            <person name="Otillar R.P."/>
            <person name="Pangilinan J."/>
            <person name="Peng Y."/>
            <person name="Rokas A."/>
            <person name="Rosa C.A."/>
            <person name="Scheuner C."/>
            <person name="Sibirny A.A."/>
            <person name="Slot J.C."/>
            <person name="Stielow J.B."/>
            <person name="Sun H."/>
            <person name="Kurtzman C.P."/>
            <person name="Blackwell M."/>
            <person name="Grigoriev I.V."/>
            <person name="Jeffries T.W."/>
        </authorList>
    </citation>
    <scope>NUCLEOTIDE SEQUENCE [LARGE SCALE GENOMIC DNA]</scope>
    <source>
        <strain evidence="4">DSM 1968</strain>
    </source>
</reference>
<keyword evidence="2" id="KW-0472">Membrane</keyword>
<protein>
    <recommendedName>
        <fullName evidence="5">SUN domain-containing protein</fullName>
    </recommendedName>
</protein>
<keyword evidence="2" id="KW-1133">Transmembrane helix</keyword>
<dbReference type="Gene3D" id="2.60.120.260">
    <property type="entry name" value="Galactose-binding domain-like"/>
    <property type="match status" value="1"/>
</dbReference>
<feature type="transmembrane region" description="Helical" evidence="2">
    <location>
        <begin position="241"/>
        <end position="261"/>
    </location>
</feature>
<keyword evidence="2" id="KW-0812">Transmembrane</keyword>
<accession>A0A1D2VE81</accession>
<sequence length="903" mass="106045">MPASSPYHFNQSLRDSIQQQFLVYSDIEPESSEEEDLINDILDNQNIILEDQGSSTAAQLTYNNNHNVQNSQFSGRFNKFNQLFNPGREIAIEYYKNNYNQDPYDNLSDDSNGFQVSDKLSQNLLSDSPSDSDRNDSNQDDNDDTEDTNDESTLNDFSLDNDDDYNYKKINQITDLNNINSNKKSKQHNNNNNDHNSNKNDNNILERVLNLLKVVSNRIVVFFTNFSSFLKSFIKNYKKSLISLIFISLSTLLIFLFYLNINNSNLNLNNIGENFTLKNHNQNHIQNSNYNNNYKILLNNLQSDISNLHHKVNNIHDINQNLYKNMSTFNSDLSDFKLTYKNNLLNLNQNLYNLNLFRNQSQSILNNLIQINQKNNPNNLNQFDNFNHLLKKNLPNYLPIIINENNKNLTLLPVFENYLKNFIQTLIENNINTSNNTITNGNLIPTWNQFLIKNNIDINHYFNNLIHSDSNFKLLNIKNEKLLSDLNLFKNFISSQLRKNYNSLNQKILKNYQLINLQNNISNNNSISSNSFIINSTTELILEKLVSKILNKLKFNSNPFYNYNYASLTNGAIIINNLVSSHNSFNITHLNIIQNRNELKNTLYNFFSKNSQKRKFLILNSYKAISNNLNKFPIDKLNNYYKIPQSTGIKTFAVKFQTPIYIRDLIISYPRYKRNASFLYAAPKKISIWFQLNNFENNAHKLKEFIKIQKKIKCKQINKNINNHNATELKITINQRVNYELFYEKNFNLKNQNFIKIDSMTYDINSLEVDQPFKFIQNKDFKDLKLLINSIFFSVESNYGDNYNTNLFKLKVFGVNQNDLNCIHELLLNDYNDESTFNRKDFKDELNKKDINELEKLFNDRFISEGVTDNYSNENDEEDEDEDEEEVEAYDYDNDIVEDNNEE</sequence>
<feature type="region of interest" description="Disordered" evidence="1">
    <location>
        <begin position="865"/>
        <end position="903"/>
    </location>
</feature>
<dbReference type="GeneID" id="30965567"/>
<gene>
    <name evidence="3" type="ORF">ASCRUDRAFT_71414</name>
</gene>
<organism evidence="3 4">
    <name type="scientific">Ascoidea rubescens DSM 1968</name>
    <dbReference type="NCBI Taxonomy" id="1344418"/>
    <lineage>
        <taxon>Eukaryota</taxon>
        <taxon>Fungi</taxon>
        <taxon>Dikarya</taxon>
        <taxon>Ascomycota</taxon>
        <taxon>Saccharomycotina</taxon>
        <taxon>Saccharomycetes</taxon>
        <taxon>Ascoideaceae</taxon>
        <taxon>Ascoidea</taxon>
    </lineage>
</organism>
<keyword evidence="4" id="KW-1185">Reference proteome</keyword>
<feature type="compositionally biased region" description="Acidic residues" evidence="1">
    <location>
        <begin position="874"/>
        <end position="903"/>
    </location>
</feature>
<dbReference type="Proteomes" id="UP000095038">
    <property type="component" value="Unassembled WGS sequence"/>
</dbReference>
<evidence type="ECO:0000256" key="2">
    <source>
        <dbReference type="SAM" id="Phobius"/>
    </source>
</evidence>
<evidence type="ECO:0000313" key="4">
    <source>
        <dbReference type="Proteomes" id="UP000095038"/>
    </source>
</evidence>
<dbReference type="AlphaFoldDB" id="A0A1D2VE81"/>
<feature type="compositionally biased region" description="Acidic residues" evidence="1">
    <location>
        <begin position="138"/>
        <end position="150"/>
    </location>
</feature>
<dbReference type="STRING" id="1344418.A0A1D2VE81"/>
<proteinExistence type="predicted"/>
<name>A0A1D2VE81_9ASCO</name>
<dbReference type="EMBL" id="KV454484">
    <property type="protein sequence ID" value="ODV59936.1"/>
    <property type="molecule type" value="Genomic_DNA"/>
</dbReference>
<dbReference type="RefSeq" id="XP_020046243.1">
    <property type="nucleotide sequence ID" value="XM_020191931.1"/>
</dbReference>
<dbReference type="OrthoDB" id="4093311at2759"/>
<evidence type="ECO:0008006" key="5">
    <source>
        <dbReference type="Google" id="ProtNLM"/>
    </source>
</evidence>
<feature type="compositionally biased region" description="Low complexity" evidence="1">
    <location>
        <begin position="177"/>
        <end position="201"/>
    </location>
</feature>
<evidence type="ECO:0000256" key="1">
    <source>
        <dbReference type="SAM" id="MobiDB-lite"/>
    </source>
</evidence>
<feature type="region of interest" description="Disordered" evidence="1">
    <location>
        <begin position="176"/>
        <end position="201"/>
    </location>
</feature>
<evidence type="ECO:0000313" key="3">
    <source>
        <dbReference type="EMBL" id="ODV59936.1"/>
    </source>
</evidence>